<dbReference type="Pfam" id="PF04075">
    <property type="entry name" value="F420H2_quin_red"/>
    <property type="match status" value="1"/>
</dbReference>
<organism evidence="3 4">
    <name type="scientific">Candidatus Dormiibacter inghamiae</name>
    <dbReference type="NCBI Taxonomy" id="3127013"/>
    <lineage>
        <taxon>Bacteria</taxon>
        <taxon>Bacillati</taxon>
        <taxon>Candidatus Dormiibacterota</taxon>
        <taxon>Candidatus Dormibacteria</taxon>
        <taxon>Candidatus Dormibacterales</taxon>
        <taxon>Candidatus Dormibacteraceae</taxon>
        <taxon>Candidatus Dormiibacter</taxon>
    </lineage>
</organism>
<reference evidence="3 4" key="1">
    <citation type="submission" date="2020-10" db="EMBL/GenBank/DDBJ databases">
        <title>Ca. Dormibacterota MAGs.</title>
        <authorList>
            <person name="Montgomery K."/>
        </authorList>
    </citation>
    <scope>NUCLEOTIDE SEQUENCE [LARGE SCALE GENOMIC DNA]</scope>
    <source>
        <strain evidence="3">SC8811_S16_3</strain>
    </source>
</reference>
<dbReference type="EMBL" id="JAEKNQ010000053">
    <property type="protein sequence ID" value="MBJ7604114.1"/>
    <property type="molecule type" value="Genomic_DNA"/>
</dbReference>
<comment type="catalytic activity">
    <reaction evidence="2">
        <text>oxidized coenzyme F420-(gamma-L-Glu)(n) + a quinol + H(+) = reduced coenzyme F420-(gamma-L-Glu)(n) + a quinone</text>
        <dbReference type="Rhea" id="RHEA:39663"/>
        <dbReference type="Rhea" id="RHEA-COMP:12939"/>
        <dbReference type="Rhea" id="RHEA-COMP:14378"/>
        <dbReference type="ChEBI" id="CHEBI:15378"/>
        <dbReference type="ChEBI" id="CHEBI:24646"/>
        <dbReference type="ChEBI" id="CHEBI:132124"/>
        <dbReference type="ChEBI" id="CHEBI:133980"/>
        <dbReference type="ChEBI" id="CHEBI:139511"/>
    </reaction>
</comment>
<dbReference type="GO" id="GO:0070967">
    <property type="term" value="F:coenzyme F420 binding"/>
    <property type="evidence" value="ECO:0007669"/>
    <property type="project" value="TreeGrafter"/>
</dbReference>
<comment type="similarity">
    <text evidence="1">Belongs to the F420H(2)-dependent quinone reductase family.</text>
</comment>
<dbReference type="NCBIfam" id="TIGR00026">
    <property type="entry name" value="hi_GC_TIGR00026"/>
    <property type="match status" value="1"/>
</dbReference>
<dbReference type="PANTHER" id="PTHR39428">
    <property type="entry name" value="F420H(2)-DEPENDENT QUINONE REDUCTASE RV1261C"/>
    <property type="match status" value="1"/>
</dbReference>
<evidence type="ECO:0000256" key="1">
    <source>
        <dbReference type="ARBA" id="ARBA00008710"/>
    </source>
</evidence>
<dbReference type="InterPro" id="IPR004378">
    <property type="entry name" value="F420H2_quin_Rdtase"/>
</dbReference>
<proteinExistence type="inferred from homology"/>
<dbReference type="Proteomes" id="UP000620075">
    <property type="component" value="Unassembled WGS sequence"/>
</dbReference>
<evidence type="ECO:0000256" key="2">
    <source>
        <dbReference type="ARBA" id="ARBA00049106"/>
    </source>
</evidence>
<dbReference type="GO" id="GO:0005886">
    <property type="term" value="C:plasma membrane"/>
    <property type="evidence" value="ECO:0007669"/>
    <property type="project" value="TreeGrafter"/>
</dbReference>
<dbReference type="PANTHER" id="PTHR39428:SF1">
    <property type="entry name" value="F420H(2)-DEPENDENT QUINONE REDUCTASE RV1261C"/>
    <property type="match status" value="1"/>
</dbReference>
<dbReference type="SUPFAM" id="SSF50475">
    <property type="entry name" value="FMN-binding split barrel"/>
    <property type="match status" value="1"/>
</dbReference>
<evidence type="ECO:0000313" key="4">
    <source>
        <dbReference type="Proteomes" id="UP000620075"/>
    </source>
</evidence>
<dbReference type="InterPro" id="IPR012349">
    <property type="entry name" value="Split_barrel_FMN-bd"/>
</dbReference>
<dbReference type="AlphaFoldDB" id="A0A934NEP6"/>
<dbReference type="Gene3D" id="2.30.110.10">
    <property type="entry name" value="Electron Transport, Fmn-binding Protein, Chain A"/>
    <property type="match status" value="1"/>
</dbReference>
<sequence>MREFNRQVIEEYRANGGRLSGPLAKSTLLLLTSTGAHSGQPRTAVLGYGLHADSYVVIASNNGATSHPAWYRNLLANPTATVEVGQDRFQVRARTAEPAEREQVGAAVSWLEQQQALTSREIPLVLLERTS</sequence>
<gene>
    <name evidence="3" type="ORF">JF888_13120</name>
</gene>
<evidence type="ECO:0000313" key="3">
    <source>
        <dbReference type="EMBL" id="MBJ7604114.1"/>
    </source>
</evidence>
<dbReference type="GO" id="GO:0016491">
    <property type="term" value="F:oxidoreductase activity"/>
    <property type="evidence" value="ECO:0007669"/>
    <property type="project" value="InterPro"/>
</dbReference>
<protein>
    <submittedName>
        <fullName evidence="3">Nitroreductase family deazaflavin-dependent oxidoreductase</fullName>
    </submittedName>
</protein>
<accession>A0A934NEP6</accession>
<comment type="caution">
    <text evidence="3">The sequence shown here is derived from an EMBL/GenBank/DDBJ whole genome shotgun (WGS) entry which is preliminary data.</text>
</comment>
<name>A0A934NEP6_9BACT</name>